<evidence type="ECO:0000256" key="3">
    <source>
        <dbReference type="ARBA" id="ARBA00022448"/>
    </source>
</evidence>
<gene>
    <name evidence="9" type="ORF">FBQ74_16020</name>
</gene>
<dbReference type="RefSeq" id="WP_139757615.1">
    <property type="nucleotide sequence ID" value="NZ_CP039852.1"/>
</dbReference>
<comment type="similarity">
    <text evidence="2 8">Belongs to the 4-toluene sulfonate uptake permease (TSUP) (TC 2.A.102) family.</text>
</comment>
<dbReference type="PANTHER" id="PTHR30269">
    <property type="entry name" value="TRANSMEMBRANE PROTEIN YFCA"/>
    <property type="match status" value="1"/>
</dbReference>
<dbReference type="Proteomes" id="UP000304912">
    <property type="component" value="Chromosome"/>
</dbReference>
<evidence type="ECO:0000256" key="4">
    <source>
        <dbReference type="ARBA" id="ARBA00022475"/>
    </source>
</evidence>
<dbReference type="Pfam" id="PF01925">
    <property type="entry name" value="TauE"/>
    <property type="match status" value="1"/>
</dbReference>
<evidence type="ECO:0000256" key="8">
    <source>
        <dbReference type="RuleBase" id="RU363041"/>
    </source>
</evidence>
<feature type="transmembrane region" description="Helical" evidence="8">
    <location>
        <begin position="80"/>
        <end position="100"/>
    </location>
</feature>
<evidence type="ECO:0000313" key="10">
    <source>
        <dbReference type="Proteomes" id="UP000304912"/>
    </source>
</evidence>
<keyword evidence="5 8" id="KW-0812">Transmembrane</keyword>
<feature type="transmembrane region" description="Helical" evidence="8">
    <location>
        <begin position="135"/>
        <end position="159"/>
    </location>
</feature>
<organism evidence="9 10">
    <name type="scientific">Salinimonas iocasae</name>
    <dbReference type="NCBI Taxonomy" id="2572577"/>
    <lineage>
        <taxon>Bacteria</taxon>
        <taxon>Pseudomonadati</taxon>
        <taxon>Pseudomonadota</taxon>
        <taxon>Gammaproteobacteria</taxon>
        <taxon>Alteromonadales</taxon>
        <taxon>Alteromonadaceae</taxon>
        <taxon>Alteromonas/Salinimonas group</taxon>
        <taxon>Salinimonas</taxon>
    </lineage>
</organism>
<accession>A0A5B7YHZ1</accession>
<evidence type="ECO:0000256" key="7">
    <source>
        <dbReference type="ARBA" id="ARBA00023136"/>
    </source>
</evidence>
<keyword evidence="10" id="KW-1185">Reference proteome</keyword>
<evidence type="ECO:0000256" key="2">
    <source>
        <dbReference type="ARBA" id="ARBA00009142"/>
    </source>
</evidence>
<sequence>MDLLTVAGSVSQGAVLLLTVTSFVTALFTAMLGVGGGVLLLAVMASVVPVQVLIPLHGLVQFGANGNRALMTVRHLDKPVFFYFLAGAVAGAVLASFIVVRLPVIVIQLAVAVFILLLVWGPSPKTRSVSRRGNIVTGAVTTLIAMFVGAAGPLVAAFIHRKYDDKLTLTATFAACMTMQHALKAIVFSTIGFAVYQWLPLIALMITSGAAGTWLGLKVLVRLPTHHFKTAFKWIVTLLAIRLLYDAAITLF</sequence>
<evidence type="ECO:0000313" key="9">
    <source>
        <dbReference type="EMBL" id="QCZ94883.1"/>
    </source>
</evidence>
<reference evidence="9 10" key="1">
    <citation type="submission" date="2019-04" db="EMBL/GenBank/DDBJ databases">
        <title>Salinimonas iocasae sp. nov., a halophilic bacterium isolated from the outer tube casing of tubeworms in Okinawa Trough.</title>
        <authorList>
            <person name="Zhang H."/>
            <person name="Wang H."/>
            <person name="Li C."/>
        </authorList>
    </citation>
    <scope>NUCLEOTIDE SEQUENCE [LARGE SCALE GENOMIC DNA]</scope>
    <source>
        <strain evidence="9 10">KX18D6</strain>
    </source>
</reference>
<evidence type="ECO:0000256" key="6">
    <source>
        <dbReference type="ARBA" id="ARBA00022989"/>
    </source>
</evidence>
<evidence type="ECO:0000256" key="1">
    <source>
        <dbReference type="ARBA" id="ARBA00004651"/>
    </source>
</evidence>
<keyword evidence="3" id="KW-0813">Transport</keyword>
<dbReference type="InterPro" id="IPR002781">
    <property type="entry name" value="TM_pro_TauE-like"/>
</dbReference>
<feature type="transmembrane region" description="Helical" evidence="8">
    <location>
        <begin position="232"/>
        <end position="251"/>
    </location>
</feature>
<dbReference type="EMBL" id="CP039852">
    <property type="protein sequence ID" value="QCZ94883.1"/>
    <property type="molecule type" value="Genomic_DNA"/>
</dbReference>
<proteinExistence type="inferred from homology"/>
<feature type="transmembrane region" description="Helical" evidence="8">
    <location>
        <begin position="201"/>
        <end position="220"/>
    </location>
</feature>
<dbReference type="AlphaFoldDB" id="A0A5B7YHZ1"/>
<dbReference type="PANTHER" id="PTHR30269:SF37">
    <property type="entry name" value="MEMBRANE TRANSPORTER PROTEIN"/>
    <property type="match status" value="1"/>
</dbReference>
<dbReference type="GO" id="GO:0005886">
    <property type="term" value="C:plasma membrane"/>
    <property type="evidence" value="ECO:0007669"/>
    <property type="project" value="UniProtKB-SubCell"/>
</dbReference>
<protein>
    <recommendedName>
        <fullName evidence="8">Probable membrane transporter protein</fullName>
    </recommendedName>
</protein>
<keyword evidence="7 8" id="KW-0472">Membrane</keyword>
<dbReference type="KEGG" id="salk:FBQ74_16020"/>
<comment type="subcellular location">
    <subcellularLocation>
        <location evidence="1 8">Cell membrane</location>
        <topology evidence="1 8">Multi-pass membrane protein</topology>
    </subcellularLocation>
</comment>
<feature type="transmembrane region" description="Helical" evidence="8">
    <location>
        <begin position="39"/>
        <end position="60"/>
    </location>
</feature>
<feature type="transmembrane region" description="Helical" evidence="8">
    <location>
        <begin position="12"/>
        <end position="32"/>
    </location>
</feature>
<feature type="transmembrane region" description="Helical" evidence="8">
    <location>
        <begin position="105"/>
        <end position="123"/>
    </location>
</feature>
<keyword evidence="6 8" id="KW-1133">Transmembrane helix</keyword>
<dbReference type="OrthoDB" id="6197550at2"/>
<evidence type="ECO:0000256" key="5">
    <source>
        <dbReference type="ARBA" id="ARBA00022692"/>
    </source>
</evidence>
<dbReference type="InterPro" id="IPR052017">
    <property type="entry name" value="TSUP"/>
</dbReference>
<keyword evidence="4 8" id="KW-1003">Cell membrane</keyword>
<name>A0A5B7YHZ1_9ALTE</name>